<feature type="non-terminal residue" evidence="5">
    <location>
        <position position="325"/>
    </location>
</feature>
<sequence>DFLPSSFIDKSKKNINECSRIRLKSSATPVEILPLTTHTGTITSNSTSTQTDIDMVSLTAMFSKLSLLEQKVFNTVICIERFENNDYYINYYTGFKSYKIFEMVFELLKSYYDDHFVMYSTRVECGLQNNKLSDTCKLSKINQFFLFMIRLRRGTDLQELGIFFNISHSTASRIIISWTRFVYSVFSSIRIWQSREKVQKNLPFEMKKNYPSVRVIIDCTEFEIEQPKNPQAQQNTWSNYKNTNTAKGLIGMSPNGVVSYISSLYGGATSDRALLNMEGPGSLIELLENGDQVMSDRGFSFDRKFSHLKLVHPPFLERQPQLSFD</sequence>
<feature type="domain" description="Transposase Helix-turn-helix" evidence="4">
    <location>
        <begin position="136"/>
        <end position="186"/>
    </location>
</feature>
<evidence type="ECO:0000256" key="2">
    <source>
        <dbReference type="ARBA" id="ARBA00022723"/>
    </source>
</evidence>
<comment type="caution">
    <text evidence="5">The sequence shown here is derived from an EMBL/GenBank/DDBJ whole genome shotgun (WGS) entry which is preliminary data.</text>
</comment>
<dbReference type="InterPro" id="IPR027805">
    <property type="entry name" value="Transposase_HTH_dom"/>
</dbReference>
<name>A0A816HCC1_ADIRI</name>
<gene>
    <name evidence="5" type="ORF">XAT740_LOCUS61406</name>
</gene>
<dbReference type="PANTHER" id="PTHR23080">
    <property type="entry name" value="THAP DOMAIN PROTEIN"/>
    <property type="match status" value="1"/>
</dbReference>
<evidence type="ECO:0000259" key="4">
    <source>
        <dbReference type="Pfam" id="PF13613"/>
    </source>
</evidence>
<evidence type="ECO:0000256" key="1">
    <source>
        <dbReference type="ARBA" id="ARBA00001968"/>
    </source>
</evidence>
<dbReference type="AlphaFoldDB" id="A0A816HCC1"/>
<evidence type="ECO:0008006" key="7">
    <source>
        <dbReference type="Google" id="ProtNLM"/>
    </source>
</evidence>
<dbReference type="PANTHER" id="PTHR23080:SF133">
    <property type="entry name" value="SI:CH211-262I1.5-RELATED"/>
    <property type="match status" value="1"/>
</dbReference>
<reference evidence="5" key="1">
    <citation type="submission" date="2021-02" db="EMBL/GenBank/DDBJ databases">
        <authorList>
            <person name="Nowell W R."/>
        </authorList>
    </citation>
    <scope>NUCLEOTIDE SEQUENCE</scope>
</reference>
<organism evidence="5 6">
    <name type="scientific">Adineta ricciae</name>
    <name type="common">Rotifer</name>
    <dbReference type="NCBI Taxonomy" id="249248"/>
    <lineage>
        <taxon>Eukaryota</taxon>
        <taxon>Metazoa</taxon>
        <taxon>Spiralia</taxon>
        <taxon>Gnathifera</taxon>
        <taxon>Rotifera</taxon>
        <taxon>Eurotatoria</taxon>
        <taxon>Bdelloidea</taxon>
        <taxon>Adinetida</taxon>
        <taxon>Adinetidae</taxon>
        <taxon>Adineta</taxon>
    </lineage>
</organism>
<dbReference type="InterPro" id="IPR027806">
    <property type="entry name" value="HARBI1_dom"/>
</dbReference>
<dbReference type="Proteomes" id="UP000663828">
    <property type="component" value="Unassembled WGS sequence"/>
</dbReference>
<feature type="domain" description="DDE Tnp4" evidence="3">
    <location>
        <begin position="217"/>
        <end position="306"/>
    </location>
</feature>
<protein>
    <recommendedName>
        <fullName evidence="7">DDE Tnp4 domain-containing protein</fullName>
    </recommendedName>
</protein>
<accession>A0A816HCC1</accession>
<evidence type="ECO:0000259" key="3">
    <source>
        <dbReference type="Pfam" id="PF13359"/>
    </source>
</evidence>
<dbReference type="Pfam" id="PF13613">
    <property type="entry name" value="HTH_Tnp_4"/>
    <property type="match status" value="1"/>
</dbReference>
<dbReference type="Pfam" id="PF13359">
    <property type="entry name" value="DDE_Tnp_4"/>
    <property type="match status" value="1"/>
</dbReference>
<dbReference type="EMBL" id="CAJNOR010016105">
    <property type="protein sequence ID" value="CAF1684178.1"/>
    <property type="molecule type" value="Genomic_DNA"/>
</dbReference>
<dbReference type="GO" id="GO:0046872">
    <property type="term" value="F:metal ion binding"/>
    <property type="evidence" value="ECO:0007669"/>
    <property type="project" value="UniProtKB-KW"/>
</dbReference>
<comment type="cofactor">
    <cofactor evidence="1">
        <name>a divalent metal cation</name>
        <dbReference type="ChEBI" id="CHEBI:60240"/>
    </cofactor>
</comment>
<keyword evidence="6" id="KW-1185">Reference proteome</keyword>
<keyword evidence="2" id="KW-0479">Metal-binding</keyword>
<proteinExistence type="predicted"/>
<feature type="non-terminal residue" evidence="5">
    <location>
        <position position="1"/>
    </location>
</feature>
<evidence type="ECO:0000313" key="6">
    <source>
        <dbReference type="Proteomes" id="UP000663828"/>
    </source>
</evidence>
<evidence type="ECO:0000313" key="5">
    <source>
        <dbReference type="EMBL" id="CAF1684178.1"/>
    </source>
</evidence>